<dbReference type="InterPro" id="IPR039420">
    <property type="entry name" value="WalR-like"/>
</dbReference>
<evidence type="ECO:0000313" key="7">
    <source>
        <dbReference type="Proteomes" id="UP001596072"/>
    </source>
</evidence>
<protein>
    <submittedName>
        <fullName evidence="6">Response regulator transcription factor</fullName>
    </submittedName>
</protein>
<dbReference type="SMART" id="SM00862">
    <property type="entry name" value="Trans_reg_C"/>
    <property type="match status" value="1"/>
</dbReference>
<keyword evidence="2" id="KW-0597">Phosphoprotein</keyword>
<dbReference type="InterPro" id="IPR001789">
    <property type="entry name" value="Sig_transdc_resp-reg_receiver"/>
</dbReference>
<dbReference type="InterPro" id="IPR036388">
    <property type="entry name" value="WH-like_DNA-bd_sf"/>
</dbReference>
<dbReference type="Gene3D" id="1.10.10.10">
    <property type="entry name" value="Winged helix-like DNA-binding domain superfamily/Winged helix DNA-binding domain"/>
    <property type="match status" value="1"/>
</dbReference>
<feature type="modified residue" description="4-aspartylphosphate" evidence="2">
    <location>
        <position position="61"/>
    </location>
</feature>
<dbReference type="InterPro" id="IPR001867">
    <property type="entry name" value="OmpR/PhoB-type_DNA-bd"/>
</dbReference>
<dbReference type="PANTHER" id="PTHR48111:SF38">
    <property type="entry name" value="TWO-COMPONENT RESPONSE REGULATOR"/>
    <property type="match status" value="1"/>
</dbReference>
<organism evidence="6 7">
    <name type="scientific">Nocardioides vastitatis</name>
    <dbReference type="NCBI Taxonomy" id="2568655"/>
    <lineage>
        <taxon>Bacteria</taxon>
        <taxon>Bacillati</taxon>
        <taxon>Actinomycetota</taxon>
        <taxon>Actinomycetes</taxon>
        <taxon>Propionibacteriales</taxon>
        <taxon>Nocardioidaceae</taxon>
        <taxon>Nocardioides</taxon>
    </lineage>
</organism>
<evidence type="ECO:0000256" key="1">
    <source>
        <dbReference type="ARBA" id="ARBA00023125"/>
    </source>
</evidence>
<feature type="DNA-binding region" description="OmpR/PhoB-type" evidence="3">
    <location>
        <begin position="134"/>
        <end position="232"/>
    </location>
</feature>
<dbReference type="PROSITE" id="PS51755">
    <property type="entry name" value="OMPR_PHOB"/>
    <property type="match status" value="1"/>
</dbReference>
<evidence type="ECO:0000313" key="6">
    <source>
        <dbReference type="EMBL" id="MFC5730533.1"/>
    </source>
</evidence>
<dbReference type="CDD" id="cd19935">
    <property type="entry name" value="REC_OmpR_CusR-like"/>
    <property type="match status" value="1"/>
</dbReference>
<dbReference type="EMBL" id="JBHSNS010000009">
    <property type="protein sequence ID" value="MFC5730533.1"/>
    <property type="molecule type" value="Genomic_DNA"/>
</dbReference>
<reference evidence="7" key="1">
    <citation type="journal article" date="2019" name="Int. J. Syst. Evol. Microbiol.">
        <title>The Global Catalogue of Microorganisms (GCM) 10K type strain sequencing project: providing services to taxonomists for standard genome sequencing and annotation.</title>
        <authorList>
            <consortium name="The Broad Institute Genomics Platform"/>
            <consortium name="The Broad Institute Genome Sequencing Center for Infectious Disease"/>
            <person name="Wu L."/>
            <person name="Ma J."/>
        </authorList>
    </citation>
    <scope>NUCLEOTIDE SEQUENCE [LARGE SCALE GENOMIC DNA]</scope>
    <source>
        <strain evidence="7">YIM 94188</strain>
    </source>
</reference>
<evidence type="ECO:0000259" key="4">
    <source>
        <dbReference type="PROSITE" id="PS50110"/>
    </source>
</evidence>
<dbReference type="Gene3D" id="3.40.50.2300">
    <property type="match status" value="1"/>
</dbReference>
<dbReference type="SMART" id="SM00448">
    <property type="entry name" value="REC"/>
    <property type="match status" value="1"/>
</dbReference>
<dbReference type="Pfam" id="PF00486">
    <property type="entry name" value="Trans_reg_C"/>
    <property type="match status" value="1"/>
</dbReference>
<dbReference type="CDD" id="cd00383">
    <property type="entry name" value="trans_reg_C"/>
    <property type="match status" value="1"/>
</dbReference>
<dbReference type="RefSeq" id="WP_136433849.1">
    <property type="nucleotide sequence ID" value="NZ_JBHSNS010000009.1"/>
</dbReference>
<feature type="domain" description="Response regulatory" evidence="4">
    <location>
        <begin position="12"/>
        <end position="126"/>
    </location>
</feature>
<keyword evidence="1 3" id="KW-0238">DNA-binding</keyword>
<dbReference type="PANTHER" id="PTHR48111">
    <property type="entry name" value="REGULATOR OF RPOS"/>
    <property type="match status" value="1"/>
</dbReference>
<dbReference type="PROSITE" id="PS50110">
    <property type="entry name" value="RESPONSE_REGULATORY"/>
    <property type="match status" value="1"/>
</dbReference>
<gene>
    <name evidence="6" type="ORF">ACFPQB_16555</name>
</gene>
<accession>A0ABW0ZN66</accession>
<sequence>MSDDGPERPTSRLLVIEDDARMLDLLRRAFESRGFAVDVAVDGVRALRLGLDGDYDLVVLDVMIPPPDGFKVLRSWRDAGRTMPVLLLTARDAVAFRVEGLDSGADDYVTKPFAVAELFARVDRLLARPSQLRPPVLRCGDLTLDPATRAVHRGEVPVHLSLKEFALLHELMRKPGQVLSRTHLLDHLWDFSYEGDSNVVDVYVGYLRDKLDRPFGVRSIDTVRGVGYRLREDTQ</sequence>
<proteinExistence type="predicted"/>
<dbReference type="Proteomes" id="UP001596072">
    <property type="component" value="Unassembled WGS sequence"/>
</dbReference>
<evidence type="ECO:0000256" key="2">
    <source>
        <dbReference type="PROSITE-ProRule" id="PRU00169"/>
    </source>
</evidence>
<dbReference type="Gene3D" id="6.10.250.690">
    <property type="match status" value="1"/>
</dbReference>
<keyword evidence="7" id="KW-1185">Reference proteome</keyword>
<dbReference type="InterPro" id="IPR011006">
    <property type="entry name" value="CheY-like_superfamily"/>
</dbReference>
<name>A0ABW0ZN66_9ACTN</name>
<comment type="caution">
    <text evidence="6">The sequence shown here is derived from an EMBL/GenBank/DDBJ whole genome shotgun (WGS) entry which is preliminary data.</text>
</comment>
<evidence type="ECO:0000256" key="3">
    <source>
        <dbReference type="PROSITE-ProRule" id="PRU01091"/>
    </source>
</evidence>
<dbReference type="Pfam" id="PF00072">
    <property type="entry name" value="Response_reg"/>
    <property type="match status" value="1"/>
</dbReference>
<dbReference type="SUPFAM" id="SSF52172">
    <property type="entry name" value="CheY-like"/>
    <property type="match status" value="1"/>
</dbReference>
<feature type="domain" description="OmpR/PhoB-type" evidence="5">
    <location>
        <begin position="134"/>
        <end position="232"/>
    </location>
</feature>
<evidence type="ECO:0000259" key="5">
    <source>
        <dbReference type="PROSITE" id="PS51755"/>
    </source>
</evidence>